<dbReference type="RefSeq" id="WP_025061807.1">
    <property type="nucleotide sequence ID" value="NZ_RAQK01000002.1"/>
</dbReference>
<evidence type="ECO:0000313" key="4">
    <source>
        <dbReference type="Proteomes" id="UP000284407"/>
    </source>
</evidence>
<dbReference type="GO" id="GO:0005576">
    <property type="term" value="C:extracellular region"/>
    <property type="evidence" value="ECO:0007669"/>
    <property type="project" value="UniProtKB-SubCell"/>
</dbReference>
<dbReference type="PRINTS" id="PR00313">
    <property type="entry name" value="CABNDNGRPT"/>
</dbReference>
<dbReference type="PANTHER" id="PTHR38340:SF1">
    <property type="entry name" value="S-LAYER PROTEIN"/>
    <property type="match status" value="1"/>
</dbReference>
<comment type="subcellular location">
    <subcellularLocation>
        <location evidence="1">Secreted</location>
    </subcellularLocation>
</comment>
<sequence>MPITFNETSNSFEGGNDFDTTLAGFDFSVFGGIISNSGAITAPVTARSDQGIEFVNSLFGSLSKAAGSQYALDLTGNGGRLIFNDGTIFGSVRLGNGFDNFFNSGLVEGQIRTGNGNDTLTNQILPGIDGGPQTVGTITGTVNMGNGDDAVLNTGVMADILLGDGNDTYTVSGFFGVASDNATSGISGDVRGGSGDDTMTGGASDENFYGGGDNDLLIGNGGRDQLKGQSGDDLIFGGDGNDNIIGGSGNDFIDGGNNNDRLSGGTGNDVIVAGSGNDQLFGGADDDFLSGDNGNDFMNGGSGNDTLEGGQGRDILIGGDGDDVFVFRGRTNTDEIRDFNEGDRIDLQALAGAGSITFADVLDNTVFAGGDAIIDLSTLFNNANFDGPVDRGSVLTVNNVTAADLDASAFILSEDIFIAV</sequence>
<organism evidence="3 4">
    <name type="scientific">Sulfitobacter guttiformis</name>
    <dbReference type="NCBI Taxonomy" id="74349"/>
    <lineage>
        <taxon>Bacteria</taxon>
        <taxon>Pseudomonadati</taxon>
        <taxon>Pseudomonadota</taxon>
        <taxon>Alphaproteobacteria</taxon>
        <taxon>Rhodobacterales</taxon>
        <taxon>Roseobacteraceae</taxon>
        <taxon>Sulfitobacter</taxon>
    </lineage>
</organism>
<keyword evidence="4" id="KW-1185">Reference proteome</keyword>
<reference evidence="3 4" key="1">
    <citation type="submission" date="2018-09" db="EMBL/GenBank/DDBJ databases">
        <title>Genomic Encyclopedia of Archaeal and Bacterial Type Strains, Phase II (KMG-II): from individual species to whole genera.</title>
        <authorList>
            <person name="Goeker M."/>
        </authorList>
    </citation>
    <scope>NUCLEOTIDE SEQUENCE [LARGE SCALE GENOMIC DNA]</scope>
    <source>
        <strain evidence="3 4">DSM 11458</strain>
    </source>
</reference>
<dbReference type="InterPro" id="IPR001343">
    <property type="entry name" value="Hemolysn_Ca-bd"/>
</dbReference>
<dbReference type="Pfam" id="PF00353">
    <property type="entry name" value="HemolysinCabind"/>
    <property type="match status" value="4"/>
</dbReference>
<dbReference type="SUPFAM" id="SSF51120">
    <property type="entry name" value="beta-Roll"/>
    <property type="match status" value="2"/>
</dbReference>
<dbReference type="Proteomes" id="UP000284407">
    <property type="component" value="Unassembled WGS sequence"/>
</dbReference>
<protein>
    <submittedName>
        <fullName evidence="3">Putative secreted protein (Type I secretion substrate)</fullName>
    </submittedName>
</protein>
<gene>
    <name evidence="3" type="ORF">C8N30_3270</name>
</gene>
<accession>A0A420DIW7</accession>
<dbReference type="STRING" id="1443111.Z949_1228"/>
<comment type="caution">
    <text evidence="3">The sequence shown here is derived from an EMBL/GenBank/DDBJ whole genome shotgun (WGS) entry which is preliminary data.</text>
</comment>
<evidence type="ECO:0000313" key="3">
    <source>
        <dbReference type="EMBL" id="RKE94161.1"/>
    </source>
</evidence>
<dbReference type="Gene3D" id="2.150.10.10">
    <property type="entry name" value="Serralysin-like metalloprotease, C-terminal"/>
    <property type="match status" value="2"/>
</dbReference>
<dbReference type="InterPro" id="IPR050557">
    <property type="entry name" value="RTX_toxin/Mannuronan_C5-epim"/>
</dbReference>
<evidence type="ECO:0000256" key="2">
    <source>
        <dbReference type="ARBA" id="ARBA00022525"/>
    </source>
</evidence>
<dbReference type="EMBL" id="RAQK01000002">
    <property type="protein sequence ID" value="RKE94161.1"/>
    <property type="molecule type" value="Genomic_DNA"/>
</dbReference>
<dbReference type="InterPro" id="IPR011049">
    <property type="entry name" value="Serralysin-like_metalloprot_C"/>
</dbReference>
<dbReference type="InterPro" id="IPR018511">
    <property type="entry name" value="Hemolysin-typ_Ca-bd_CS"/>
</dbReference>
<evidence type="ECO:0000256" key="1">
    <source>
        <dbReference type="ARBA" id="ARBA00004613"/>
    </source>
</evidence>
<dbReference type="PANTHER" id="PTHR38340">
    <property type="entry name" value="S-LAYER PROTEIN"/>
    <property type="match status" value="1"/>
</dbReference>
<dbReference type="PROSITE" id="PS00330">
    <property type="entry name" value="HEMOLYSIN_CALCIUM"/>
    <property type="match status" value="3"/>
</dbReference>
<name>A0A420DIW7_9RHOB</name>
<dbReference type="OrthoDB" id="7727094at2"/>
<dbReference type="Gene3D" id="2.160.20.160">
    <property type="match status" value="1"/>
</dbReference>
<dbReference type="GO" id="GO:0005509">
    <property type="term" value="F:calcium ion binding"/>
    <property type="evidence" value="ECO:0007669"/>
    <property type="project" value="InterPro"/>
</dbReference>
<proteinExistence type="predicted"/>
<dbReference type="AlphaFoldDB" id="A0A420DIW7"/>
<keyword evidence="2" id="KW-0964">Secreted</keyword>